<comment type="caution">
    <text evidence="11">Lacks conserved residue(s) required for the propagation of feature annotation.</text>
</comment>
<evidence type="ECO:0000256" key="9">
    <source>
        <dbReference type="ARBA" id="ARBA00023157"/>
    </source>
</evidence>
<evidence type="ECO:0000259" key="14">
    <source>
        <dbReference type="PROSITE" id="PS50026"/>
    </source>
</evidence>
<dbReference type="Pfam" id="PF00884">
    <property type="entry name" value="Sulfatase"/>
    <property type="match status" value="1"/>
</dbReference>
<dbReference type="Pfam" id="PF12661">
    <property type="entry name" value="hEGF"/>
    <property type="match status" value="2"/>
</dbReference>
<evidence type="ECO:0000256" key="1">
    <source>
        <dbReference type="ARBA" id="ARBA00001913"/>
    </source>
</evidence>
<sequence length="1319" mass="149373">MAADCRMTLGSNILTMFLPKLFVFNTLLLCVIAESTQAEIIFEAAFQGECRSNGPCQHLCFDLHDGTFECACKQGYTLSDNGYSCIENHLLEERINETHAENDITERSSEMLRDEESSNNRANGGNTMPVYYSCTGIECEAGGTCVFDENHSDNRVRCRCPLGRGGFFCEKPMEVRFPRFRGRSYLALPTLRDAHKSMKVNIEFKPEYYEGLLLYSGEKQNLDGDFIAVVLNQGFVEFRFDCGMGEGVIRSDRPVVLKSWNTLTIYRDGWAAWMQLNSQQKVSGQSQGLFSRITFRLELFLGGSPNLTLISPRTNSYTGFAGCVRHLKINGHTYDFRSDNRGDAIDGVDIDECNADVCSHTLCLNGGQCVAKSPDKGICLCPLGFAGTQCEIESDFTIPSFNGSSYLQYPGLGKTALSFVEIKIVFKARAPNGLLLYNGNRMDGSGDFLSINLVDGFVEFRFDLGTGPAIIRSLMPVTLNEWHTLFASRTGRKGILEIDDQPGVEEYSKGAFTQLYLPLNLFVGGVSDLKDVSQSSDVQQSFSGCIQKITINGRNLQLLEEALSGVNVVDCPHPCASQPCYQGGRCEPQLEYYTCHCPLGFVGTKCEKEVDEMISIPMFYGNSFLHYLDEEIMKRVRGNKVDIRLRFRAFSPDGVILWAGEREPSSIGYSDFLALGLKKGFLRFSFNLGSGEAEIVYNLSRLDDGRWHYVHINRHKREAVLIVDNGSPLVASSPETQIQLNVNYGLFLGGTEDVRLQTRHKFNRGIIGCVSHLTLATDYHIRLITQATRGVNIRPPNVLFIIVDDLRPSLACFGDKIAITPNIDRLAKRGFIFENAYSQQALCAPSRTSFLTSRRPDSLHLYDAHSYWRKSAGNFTTIPQHFKNNGYHTVSIGKVFHPGIVSGHSDDYPLSWSQTPFHASTEKYKRSKVCYSISNRTTVPQENIVCPVDISDQPERTLPDLQGTQYAIEFLKTYNTSKPLFLAIGFHKPHIPLKYPKEYLDFFPLAAINLAKNRHIPSKLPKVAWNPFDDLRERDDIKNLNISYPFGLIPDYYQLYIRQSYYAAITYIDQLIGKLIETFESKAMLDNTMIILFGDHGWSLGEHGEWSKYSNFDVAVKVPLIFVMPPHLLNRTANGLRISEFVELVDVFPTLADIAGIEVPPLCPENSTLYFCTEGISWKDLINKKLEKILSKGEVFVPWKQKAFSQYPRPSLKPQHNSDQPKLDDIKIMGYSMKKESLRYTEWIEFNRHTMKGNWSNVYARELYFDNEENLNVAGEKRYKEAIKNLSKELRDGWRKVYVEKMQNLHRFTNEERKPEAKT</sequence>
<dbReference type="SUPFAM" id="SSF49899">
    <property type="entry name" value="Concanavalin A-like lectins/glucanases"/>
    <property type="match status" value="3"/>
</dbReference>
<evidence type="ECO:0000256" key="7">
    <source>
        <dbReference type="ARBA" id="ARBA00022801"/>
    </source>
</evidence>
<dbReference type="Pfam" id="PF00054">
    <property type="entry name" value="Laminin_G_1"/>
    <property type="match status" value="3"/>
</dbReference>
<dbReference type="EMBL" id="NCKU01001010">
    <property type="protein sequence ID" value="RWS13367.1"/>
    <property type="molecule type" value="Genomic_DNA"/>
</dbReference>
<keyword evidence="3 11" id="KW-0245">EGF-like domain</keyword>
<dbReference type="InterPro" id="IPR000742">
    <property type="entry name" value="EGF"/>
</dbReference>
<dbReference type="SMART" id="SM00282">
    <property type="entry name" value="LamG"/>
    <property type="match status" value="3"/>
</dbReference>
<dbReference type="InterPro" id="IPR001881">
    <property type="entry name" value="EGF-like_Ca-bd_dom"/>
</dbReference>
<evidence type="ECO:0000256" key="3">
    <source>
        <dbReference type="ARBA" id="ARBA00022536"/>
    </source>
</evidence>
<dbReference type="CDD" id="cd16030">
    <property type="entry name" value="iduronate-2-sulfatase"/>
    <property type="match status" value="1"/>
</dbReference>
<evidence type="ECO:0000313" key="17">
    <source>
        <dbReference type="EMBL" id="RWS14036.1"/>
    </source>
</evidence>
<dbReference type="EMBL" id="NCKU01000827">
    <property type="protein sequence ID" value="RWS13996.1"/>
    <property type="molecule type" value="Genomic_DNA"/>
</dbReference>
<dbReference type="PROSITE" id="PS50025">
    <property type="entry name" value="LAM_G_DOMAIN"/>
    <property type="match status" value="3"/>
</dbReference>
<feature type="chain" id="PRO_5036094760" evidence="12">
    <location>
        <begin position="39"/>
        <end position="1319"/>
    </location>
</feature>
<evidence type="ECO:0000256" key="11">
    <source>
        <dbReference type="PROSITE-ProRule" id="PRU00076"/>
    </source>
</evidence>
<dbReference type="InterPro" id="IPR000917">
    <property type="entry name" value="Sulfatase_N"/>
</dbReference>
<feature type="disulfide bond" evidence="11">
    <location>
        <begin position="160"/>
        <end position="169"/>
    </location>
</feature>
<dbReference type="InterPro" id="IPR017850">
    <property type="entry name" value="Alkaline_phosphatase_core_sf"/>
</dbReference>
<dbReference type="CDD" id="cd00054">
    <property type="entry name" value="EGF_CA"/>
    <property type="match status" value="3"/>
</dbReference>
<evidence type="ECO:0000256" key="2">
    <source>
        <dbReference type="ARBA" id="ARBA00008779"/>
    </source>
</evidence>
<dbReference type="GO" id="GO:0005509">
    <property type="term" value="F:calcium ion binding"/>
    <property type="evidence" value="ECO:0007669"/>
    <property type="project" value="InterPro"/>
</dbReference>
<dbReference type="Gene3D" id="2.10.25.10">
    <property type="entry name" value="Laminin"/>
    <property type="match status" value="3"/>
</dbReference>
<dbReference type="Gene3D" id="2.60.120.200">
    <property type="match status" value="3"/>
</dbReference>
<feature type="disulfide bond" evidence="11">
    <location>
        <begin position="597"/>
        <end position="606"/>
    </location>
</feature>
<dbReference type="GO" id="GO:0016318">
    <property type="term" value="P:ommatidial rotation"/>
    <property type="evidence" value="ECO:0007669"/>
    <property type="project" value="UniProtKB-ARBA"/>
</dbReference>
<evidence type="ECO:0000256" key="4">
    <source>
        <dbReference type="ARBA" id="ARBA00022723"/>
    </source>
</evidence>
<evidence type="ECO:0000313" key="15">
    <source>
        <dbReference type="EMBL" id="RWS13367.1"/>
    </source>
</evidence>
<dbReference type="InterPro" id="IPR024607">
    <property type="entry name" value="Sulfatase_CS"/>
</dbReference>
<dbReference type="PANTHER" id="PTHR45953">
    <property type="entry name" value="IDURONATE 2-SULFATASE"/>
    <property type="match status" value="1"/>
</dbReference>
<keyword evidence="5 12" id="KW-0732">Signal</keyword>
<protein>
    <submittedName>
        <fullName evidence="16">Pikachurin-like protein</fullName>
    </submittedName>
</protein>
<feature type="domain" description="EGF-like" evidence="14">
    <location>
        <begin position="572"/>
        <end position="607"/>
    </location>
</feature>
<dbReference type="CDD" id="cd00110">
    <property type="entry name" value="LamG"/>
    <property type="match status" value="3"/>
</dbReference>
<keyword evidence="7" id="KW-0378">Hydrolase</keyword>
<reference evidence="16" key="2">
    <citation type="submission" date="2018-11" db="EMBL/GenBank/DDBJ databases">
        <title>Trombidioid mite genomics.</title>
        <authorList>
            <person name="Dong X."/>
        </authorList>
    </citation>
    <scope>NUCLEOTIDE SEQUENCE</scope>
    <source>
        <strain evidence="16">UoL-WK</strain>
    </source>
</reference>
<dbReference type="SMART" id="SM00181">
    <property type="entry name" value="EGF"/>
    <property type="match status" value="4"/>
</dbReference>
<feature type="domain" description="Laminin G" evidence="13">
    <location>
        <begin position="617"/>
        <end position="812"/>
    </location>
</feature>
<comment type="cofactor">
    <cofactor evidence="1">
        <name>Ca(2+)</name>
        <dbReference type="ChEBI" id="CHEBI:29108"/>
    </cofactor>
</comment>
<keyword evidence="4" id="KW-0479">Metal-binding</keyword>
<dbReference type="FunFam" id="2.10.25.10:FF:000012">
    <property type="entry name" value="Delta-like protein"/>
    <property type="match status" value="1"/>
</dbReference>
<name>A0A3S3PJX6_9ACAR</name>
<comment type="caution">
    <text evidence="16">The sequence shown here is derived from an EMBL/GenBank/DDBJ whole genome shotgun (WGS) entry which is preliminary data.</text>
</comment>
<feature type="domain" description="EGF-like" evidence="14">
    <location>
        <begin position="130"/>
        <end position="170"/>
    </location>
</feature>
<dbReference type="SUPFAM" id="SSF57196">
    <property type="entry name" value="EGF/Laminin"/>
    <property type="match status" value="1"/>
</dbReference>
<dbReference type="InterPro" id="IPR035874">
    <property type="entry name" value="IDS"/>
</dbReference>
<dbReference type="GO" id="GO:0048056">
    <property type="term" value="P:R3/R4 cell differentiation"/>
    <property type="evidence" value="ECO:0007669"/>
    <property type="project" value="UniProtKB-ARBA"/>
</dbReference>
<dbReference type="PROSITE" id="PS01186">
    <property type="entry name" value="EGF_2"/>
    <property type="match status" value="2"/>
</dbReference>
<organism evidence="16 18">
    <name type="scientific">Dinothrombium tinctorium</name>
    <dbReference type="NCBI Taxonomy" id="1965070"/>
    <lineage>
        <taxon>Eukaryota</taxon>
        <taxon>Metazoa</taxon>
        <taxon>Ecdysozoa</taxon>
        <taxon>Arthropoda</taxon>
        <taxon>Chelicerata</taxon>
        <taxon>Arachnida</taxon>
        <taxon>Acari</taxon>
        <taxon>Acariformes</taxon>
        <taxon>Trombidiformes</taxon>
        <taxon>Prostigmata</taxon>
        <taxon>Anystina</taxon>
        <taxon>Parasitengona</taxon>
        <taxon>Trombidioidea</taxon>
        <taxon>Trombidiidae</taxon>
        <taxon>Dinothrombium</taxon>
    </lineage>
</organism>
<dbReference type="PROSITE" id="PS00022">
    <property type="entry name" value="EGF_1"/>
    <property type="match status" value="3"/>
</dbReference>
<proteinExistence type="inferred from homology"/>
<accession>A0A3S3PJX6</accession>
<dbReference type="InterPro" id="IPR013320">
    <property type="entry name" value="ConA-like_dom_sf"/>
</dbReference>
<dbReference type="InterPro" id="IPR013032">
    <property type="entry name" value="EGF-like_CS"/>
</dbReference>
<feature type="domain" description="EGF-like" evidence="14">
    <location>
        <begin position="354"/>
        <end position="391"/>
    </location>
</feature>
<feature type="disulfide bond" evidence="11">
    <location>
        <begin position="381"/>
        <end position="390"/>
    </location>
</feature>
<dbReference type="PANTHER" id="PTHR45953:SF1">
    <property type="entry name" value="IDURONATE 2-SULFATASE"/>
    <property type="match status" value="1"/>
</dbReference>
<dbReference type="GO" id="GO:0004423">
    <property type="term" value="F:iduronate-2-sulfatase activity"/>
    <property type="evidence" value="ECO:0007669"/>
    <property type="project" value="InterPro"/>
</dbReference>
<feature type="domain" description="Laminin G" evidence="13">
    <location>
        <begin position="396"/>
        <end position="575"/>
    </location>
</feature>
<keyword evidence="8" id="KW-0106">Calcium</keyword>
<keyword evidence="6" id="KW-0677">Repeat</keyword>
<dbReference type="PROSITE" id="PS50026">
    <property type="entry name" value="EGF_3"/>
    <property type="match status" value="3"/>
</dbReference>
<dbReference type="InterPro" id="IPR001791">
    <property type="entry name" value="Laminin_G"/>
</dbReference>
<evidence type="ECO:0000256" key="12">
    <source>
        <dbReference type="SAM" id="SignalP"/>
    </source>
</evidence>
<dbReference type="STRING" id="1965070.A0A3S3PJX6"/>
<gene>
    <name evidence="16" type="ORF">B4U79_02481</name>
    <name evidence="15" type="ORF">B4U79_07888</name>
    <name evidence="17" type="ORF">B4U79_07973</name>
</gene>
<dbReference type="SMART" id="SM00179">
    <property type="entry name" value="EGF_CA"/>
    <property type="match status" value="3"/>
</dbReference>
<dbReference type="PROSITE" id="PS00149">
    <property type="entry name" value="SULFATASE_2"/>
    <property type="match status" value="1"/>
</dbReference>
<reference evidence="16 18" key="1">
    <citation type="journal article" date="2018" name="Gigascience">
        <title>Genomes of trombidid mites reveal novel predicted allergens and laterally-transferred genes associated with secondary metabolism.</title>
        <authorList>
            <person name="Dong X."/>
            <person name="Chaisiri K."/>
            <person name="Xia D."/>
            <person name="Armstrong S.D."/>
            <person name="Fang Y."/>
            <person name="Donnelly M.J."/>
            <person name="Kadowaki T."/>
            <person name="McGarry J.W."/>
            <person name="Darby A.C."/>
            <person name="Makepeace B.L."/>
        </authorList>
    </citation>
    <scope>NUCLEOTIDE SEQUENCE [LARGE SCALE GENOMIC DNA]</scope>
    <source>
        <strain evidence="16">UoL-WK</strain>
    </source>
</reference>
<keyword evidence="10" id="KW-0325">Glycoprotein</keyword>
<dbReference type="EMBL" id="NCKU01000817">
    <property type="protein sequence ID" value="RWS14036.1"/>
    <property type="molecule type" value="Genomic_DNA"/>
</dbReference>
<evidence type="ECO:0000256" key="5">
    <source>
        <dbReference type="ARBA" id="ARBA00022729"/>
    </source>
</evidence>
<evidence type="ECO:0000256" key="8">
    <source>
        <dbReference type="ARBA" id="ARBA00022837"/>
    </source>
</evidence>
<evidence type="ECO:0000313" key="18">
    <source>
        <dbReference type="Proteomes" id="UP000285301"/>
    </source>
</evidence>
<dbReference type="Proteomes" id="UP000285301">
    <property type="component" value="Unassembled WGS sequence"/>
</dbReference>
<keyword evidence="18" id="KW-1185">Reference proteome</keyword>
<comment type="similarity">
    <text evidence="2">Belongs to the sulfatase family.</text>
</comment>
<dbReference type="Gene3D" id="3.40.720.10">
    <property type="entry name" value="Alkaline Phosphatase, subunit A"/>
    <property type="match status" value="1"/>
</dbReference>
<evidence type="ECO:0000313" key="16">
    <source>
        <dbReference type="EMBL" id="RWS13996.1"/>
    </source>
</evidence>
<keyword evidence="9 11" id="KW-1015">Disulfide bond</keyword>
<dbReference type="OrthoDB" id="6515763at2759"/>
<evidence type="ECO:0000256" key="10">
    <source>
        <dbReference type="ARBA" id="ARBA00023180"/>
    </source>
</evidence>
<feature type="domain" description="Laminin G" evidence="13">
    <location>
        <begin position="175"/>
        <end position="353"/>
    </location>
</feature>
<feature type="signal peptide" evidence="12">
    <location>
        <begin position="1"/>
        <end position="38"/>
    </location>
</feature>
<evidence type="ECO:0000256" key="6">
    <source>
        <dbReference type="ARBA" id="ARBA00022737"/>
    </source>
</evidence>
<evidence type="ECO:0000259" key="13">
    <source>
        <dbReference type="PROSITE" id="PS50025"/>
    </source>
</evidence>
<dbReference type="GO" id="GO:0050769">
    <property type="term" value="P:positive regulation of neurogenesis"/>
    <property type="evidence" value="ECO:0007669"/>
    <property type="project" value="UniProtKB-ARBA"/>
</dbReference>
<dbReference type="SUPFAM" id="SSF53649">
    <property type="entry name" value="Alkaline phosphatase-like"/>
    <property type="match status" value="1"/>
</dbReference>
<dbReference type="GO" id="GO:0005737">
    <property type="term" value="C:cytoplasm"/>
    <property type="evidence" value="ECO:0007669"/>
    <property type="project" value="TreeGrafter"/>
</dbReference>